<name>A0AAV2GLA1_9ROSI</name>
<keyword evidence="3" id="KW-1185">Reference proteome</keyword>
<dbReference type="AlphaFoldDB" id="A0AAV2GLA1"/>
<gene>
    <name evidence="2" type="ORF">LTRI10_LOCUS50318</name>
</gene>
<reference evidence="2 3" key="1">
    <citation type="submission" date="2024-04" db="EMBL/GenBank/DDBJ databases">
        <authorList>
            <person name="Fracassetti M."/>
        </authorList>
    </citation>
    <scope>NUCLEOTIDE SEQUENCE [LARGE SCALE GENOMIC DNA]</scope>
</reference>
<sequence>MRRAVRQARAAVRSSELESTKVGQQISHTPPPFDGEWGCRSLRRRREELRNFDSPSPTLSTEYEAD</sequence>
<feature type="region of interest" description="Disordered" evidence="1">
    <location>
        <begin position="47"/>
        <end position="66"/>
    </location>
</feature>
<protein>
    <submittedName>
        <fullName evidence="2">Uncharacterized protein</fullName>
    </submittedName>
</protein>
<organism evidence="2 3">
    <name type="scientific">Linum trigynum</name>
    <dbReference type="NCBI Taxonomy" id="586398"/>
    <lineage>
        <taxon>Eukaryota</taxon>
        <taxon>Viridiplantae</taxon>
        <taxon>Streptophyta</taxon>
        <taxon>Embryophyta</taxon>
        <taxon>Tracheophyta</taxon>
        <taxon>Spermatophyta</taxon>
        <taxon>Magnoliopsida</taxon>
        <taxon>eudicotyledons</taxon>
        <taxon>Gunneridae</taxon>
        <taxon>Pentapetalae</taxon>
        <taxon>rosids</taxon>
        <taxon>fabids</taxon>
        <taxon>Malpighiales</taxon>
        <taxon>Linaceae</taxon>
        <taxon>Linum</taxon>
    </lineage>
</organism>
<accession>A0AAV2GLA1</accession>
<evidence type="ECO:0000256" key="1">
    <source>
        <dbReference type="SAM" id="MobiDB-lite"/>
    </source>
</evidence>
<dbReference type="EMBL" id="OZ034822">
    <property type="protein sequence ID" value="CAL1410934.1"/>
    <property type="molecule type" value="Genomic_DNA"/>
</dbReference>
<feature type="compositionally biased region" description="Polar residues" evidence="1">
    <location>
        <begin position="53"/>
        <end position="66"/>
    </location>
</feature>
<evidence type="ECO:0000313" key="3">
    <source>
        <dbReference type="Proteomes" id="UP001497516"/>
    </source>
</evidence>
<proteinExistence type="predicted"/>
<dbReference type="Proteomes" id="UP001497516">
    <property type="component" value="Chromosome 9"/>
</dbReference>
<evidence type="ECO:0000313" key="2">
    <source>
        <dbReference type="EMBL" id="CAL1410934.1"/>
    </source>
</evidence>
<feature type="region of interest" description="Disordered" evidence="1">
    <location>
        <begin position="1"/>
        <end position="38"/>
    </location>
</feature>